<dbReference type="CDD" id="cd19481">
    <property type="entry name" value="RecA-like_protease"/>
    <property type="match status" value="1"/>
</dbReference>
<keyword evidence="4" id="KW-1185">Reference proteome</keyword>
<dbReference type="GO" id="GO:0005634">
    <property type="term" value="C:nucleus"/>
    <property type="evidence" value="ECO:0007669"/>
    <property type="project" value="TreeGrafter"/>
</dbReference>
<feature type="domain" description="AAA+ ATPase" evidence="2">
    <location>
        <begin position="268"/>
        <end position="397"/>
    </location>
</feature>
<dbReference type="Proteomes" id="UP000325902">
    <property type="component" value="Unassembled WGS sequence"/>
</dbReference>
<dbReference type="InterPro" id="IPR027417">
    <property type="entry name" value="P-loop_NTPase"/>
</dbReference>
<accession>A0A5N5D593</accession>
<reference evidence="3 4" key="1">
    <citation type="journal article" date="2019" name="Sci. Rep.">
        <title>A multi-omics analysis of the grapevine pathogen Lasiodiplodia theobromae reveals that temperature affects the expression of virulence- and pathogenicity-related genes.</title>
        <authorList>
            <person name="Felix C."/>
            <person name="Meneses R."/>
            <person name="Goncalves M.F.M."/>
            <person name="Tilleman L."/>
            <person name="Duarte A.S."/>
            <person name="Jorrin-Novo J.V."/>
            <person name="Van de Peer Y."/>
            <person name="Deforce D."/>
            <person name="Van Nieuwerburgh F."/>
            <person name="Esteves A.C."/>
            <person name="Alves A."/>
        </authorList>
    </citation>
    <scope>NUCLEOTIDE SEQUENCE [LARGE SCALE GENOMIC DNA]</scope>
    <source>
        <strain evidence="3 4">LA-SOL3</strain>
    </source>
</reference>
<dbReference type="GO" id="GO:0042254">
    <property type="term" value="P:ribosome biogenesis"/>
    <property type="evidence" value="ECO:0007669"/>
    <property type="project" value="TreeGrafter"/>
</dbReference>
<gene>
    <name evidence="3" type="primary">yjoB_1</name>
    <name evidence="3" type="ORF">DBV05_g8563</name>
</gene>
<evidence type="ECO:0000256" key="1">
    <source>
        <dbReference type="SAM" id="MobiDB-lite"/>
    </source>
</evidence>
<dbReference type="Pfam" id="PF00004">
    <property type="entry name" value="AAA"/>
    <property type="match status" value="1"/>
</dbReference>
<dbReference type="GO" id="GO:0016887">
    <property type="term" value="F:ATP hydrolysis activity"/>
    <property type="evidence" value="ECO:0007669"/>
    <property type="project" value="InterPro"/>
</dbReference>
<dbReference type="PANTHER" id="PTHR23077">
    <property type="entry name" value="AAA-FAMILY ATPASE"/>
    <property type="match status" value="1"/>
</dbReference>
<evidence type="ECO:0000313" key="4">
    <source>
        <dbReference type="Proteomes" id="UP000325902"/>
    </source>
</evidence>
<evidence type="ECO:0000259" key="2">
    <source>
        <dbReference type="SMART" id="SM00382"/>
    </source>
</evidence>
<dbReference type="GO" id="GO:1990275">
    <property type="term" value="F:preribosome binding"/>
    <property type="evidence" value="ECO:0007669"/>
    <property type="project" value="TreeGrafter"/>
</dbReference>
<dbReference type="PANTHER" id="PTHR23077:SF132">
    <property type="entry name" value="ATP-DEPENDENT ZN PROTEASE"/>
    <property type="match status" value="1"/>
</dbReference>
<dbReference type="InterPro" id="IPR003593">
    <property type="entry name" value="AAA+_ATPase"/>
</dbReference>
<name>A0A5N5D593_9PEZI</name>
<proteinExistence type="predicted"/>
<comment type="caution">
    <text evidence="3">The sequence shown here is derived from an EMBL/GenBank/DDBJ whole genome shotgun (WGS) entry which is preliminary data.</text>
</comment>
<sequence>MGDHTYTTPSVPPTASTGEGGASSPDASIWATYQSHTTSTRLSTNTILQSALRATYPSHHLAVTTSPLLKYAKAGHATATPRTDGPPLLRKRAYIPPTRRLKKAAILAKGEKMEEERGKLRDAVSFGVYDYVWQEEHFVMYVAEGQNGALDDPGTLFYVLKEATDGSSTEEAGQEEEEGEDRDVRTGNSATTDALLLAANKWAEQSNNEVWVFDQGFWRPDSELSADAVRDIDLDDIILEPATKEAIMRDVVGFFGAREQYARFGTPWKRGLIFHGTPGNGKTMTVKAIIKTLLMMPDPVPTLYVKTFEQQCHGPQQSVRQIFEKARRMAPCLLLFEDVDSLVKDDVRSYFLNQIDGLENNDGILMIGSTNNLDKLDPGLSKRPSRFDRKYRFKLPSLEDRIRYCDWWRAKFADNPDLAMDADVSKRIAELSDGFSFAYLKETWVASLLSLVYSTSSVGTKEVSGRLPEVLENQIRILKSEMAEVGEEKQDKEKAEKKA</sequence>
<dbReference type="InterPro" id="IPR050168">
    <property type="entry name" value="AAA_ATPase_domain"/>
</dbReference>
<feature type="compositionally biased region" description="Acidic residues" evidence="1">
    <location>
        <begin position="172"/>
        <end position="181"/>
    </location>
</feature>
<feature type="compositionally biased region" description="Polar residues" evidence="1">
    <location>
        <begin position="1"/>
        <end position="17"/>
    </location>
</feature>
<feature type="region of interest" description="Disordered" evidence="1">
    <location>
        <begin position="1"/>
        <end position="27"/>
    </location>
</feature>
<dbReference type="OrthoDB" id="2115716at2759"/>
<dbReference type="SUPFAM" id="SSF52540">
    <property type="entry name" value="P-loop containing nucleoside triphosphate hydrolases"/>
    <property type="match status" value="1"/>
</dbReference>
<organism evidence="3 4">
    <name type="scientific">Lasiodiplodia theobromae</name>
    <dbReference type="NCBI Taxonomy" id="45133"/>
    <lineage>
        <taxon>Eukaryota</taxon>
        <taxon>Fungi</taxon>
        <taxon>Dikarya</taxon>
        <taxon>Ascomycota</taxon>
        <taxon>Pezizomycotina</taxon>
        <taxon>Dothideomycetes</taxon>
        <taxon>Dothideomycetes incertae sedis</taxon>
        <taxon>Botryosphaeriales</taxon>
        <taxon>Botryosphaeriaceae</taxon>
        <taxon>Lasiodiplodia</taxon>
    </lineage>
</organism>
<feature type="region of interest" description="Disordered" evidence="1">
    <location>
        <begin position="164"/>
        <end position="187"/>
    </location>
</feature>
<dbReference type="AlphaFoldDB" id="A0A5N5D593"/>
<evidence type="ECO:0000313" key="3">
    <source>
        <dbReference type="EMBL" id="KAB2572781.1"/>
    </source>
</evidence>
<dbReference type="Gene3D" id="3.40.50.300">
    <property type="entry name" value="P-loop containing nucleotide triphosphate hydrolases"/>
    <property type="match status" value="1"/>
</dbReference>
<dbReference type="InterPro" id="IPR003959">
    <property type="entry name" value="ATPase_AAA_core"/>
</dbReference>
<protein>
    <submittedName>
        <fullName evidence="3">Putative ATPase YjoB</fullName>
    </submittedName>
</protein>
<dbReference type="GO" id="GO:0005524">
    <property type="term" value="F:ATP binding"/>
    <property type="evidence" value="ECO:0007669"/>
    <property type="project" value="InterPro"/>
</dbReference>
<dbReference type="GO" id="GO:0003723">
    <property type="term" value="F:RNA binding"/>
    <property type="evidence" value="ECO:0007669"/>
    <property type="project" value="TreeGrafter"/>
</dbReference>
<dbReference type="SMART" id="SM00382">
    <property type="entry name" value="AAA"/>
    <property type="match status" value="1"/>
</dbReference>
<dbReference type="EMBL" id="VCHE01000071">
    <property type="protein sequence ID" value="KAB2572781.1"/>
    <property type="molecule type" value="Genomic_DNA"/>
</dbReference>